<feature type="binding site" evidence="6">
    <location>
        <position position="77"/>
    </location>
    <ligand>
        <name>Mg(2+)</name>
        <dbReference type="ChEBI" id="CHEBI:18420"/>
        <label>1</label>
    </ligand>
</feature>
<evidence type="ECO:0000313" key="9">
    <source>
        <dbReference type="Proteomes" id="UP000504724"/>
    </source>
</evidence>
<keyword evidence="5 6" id="KW-0472">Membrane</keyword>
<sequence>MQQSAITLTQLQQWLPEVCRIALNAGLEISRMYRDNRELAVEHKKDGTPVTEVDRYADNLIFQALQKLTPDIPLVTEESVSRFPFEERRHWPIFWLVDPLDGTKEFIAGTGEYSVNIALIVEHHPVLGVVFGPEVGTLYYALREEACAYKLPLDIYQQDMDNLNMGDLLSAAEPIEAARLSEEEVTKVAVSRRHGGRTQQFMAELGSNETVKMGSALKTCLVAEGKAHVYPRFGPTSLWDTAASQAILEAAGGAVLNAAGHPLEYVQTPTLLNPFFISVCQKDYPWPAIPEVM</sequence>
<dbReference type="EC" id="3.1.3.7" evidence="6"/>
<dbReference type="GO" id="GO:0000287">
    <property type="term" value="F:magnesium ion binding"/>
    <property type="evidence" value="ECO:0007669"/>
    <property type="project" value="UniProtKB-UniRule"/>
</dbReference>
<feature type="binding site" evidence="6">
    <location>
        <position position="98"/>
    </location>
    <ligand>
        <name>Mg(2+)</name>
        <dbReference type="ChEBI" id="CHEBI:18420"/>
        <label>2</label>
    </ligand>
</feature>
<reference evidence="8 9" key="1">
    <citation type="submission" date="2020-05" db="EMBL/GenBank/DDBJ databases">
        <title>Thiomicrorhabdus sediminis sp.nov. and Thiomicrorhabdus xiamenensis sp.nov., novel sulfur-oxidizing bacteria isolated from coastal sediment.</title>
        <authorList>
            <person name="Liu X."/>
        </authorList>
    </citation>
    <scope>NUCLEOTIDE SEQUENCE [LARGE SCALE GENOMIC DNA]</scope>
    <source>
        <strain evidence="8 9">G2</strain>
    </source>
</reference>
<comment type="cofactor">
    <cofactor evidence="6 7">
        <name>Mg(2+)</name>
        <dbReference type="ChEBI" id="CHEBI:18420"/>
    </cofactor>
</comment>
<accession>A0A7D4NRS6</accession>
<dbReference type="InterPro" id="IPR050725">
    <property type="entry name" value="CysQ/Inositol_MonoPase"/>
</dbReference>
<dbReference type="GO" id="GO:0050427">
    <property type="term" value="P:3'-phosphoadenosine 5'-phosphosulfate metabolic process"/>
    <property type="evidence" value="ECO:0007669"/>
    <property type="project" value="TreeGrafter"/>
</dbReference>
<comment type="catalytic activity">
    <reaction evidence="6">
        <text>adenosine 3',5'-bisphosphate + H2O = AMP + phosphate</text>
        <dbReference type="Rhea" id="RHEA:10040"/>
        <dbReference type="ChEBI" id="CHEBI:15377"/>
        <dbReference type="ChEBI" id="CHEBI:43474"/>
        <dbReference type="ChEBI" id="CHEBI:58343"/>
        <dbReference type="ChEBI" id="CHEBI:456215"/>
        <dbReference type="EC" id="3.1.3.7"/>
    </reaction>
</comment>
<feature type="binding site" evidence="7">
    <location>
        <position position="101"/>
    </location>
    <ligand>
        <name>Mg(2+)</name>
        <dbReference type="ChEBI" id="CHEBI:18420"/>
        <label>1</label>
        <note>catalytic</note>
    </ligand>
</feature>
<dbReference type="Pfam" id="PF00459">
    <property type="entry name" value="Inositol_P"/>
    <property type="match status" value="1"/>
</dbReference>
<feature type="binding site" evidence="7">
    <location>
        <position position="98"/>
    </location>
    <ligand>
        <name>Mg(2+)</name>
        <dbReference type="ChEBI" id="CHEBI:18420"/>
        <label>1</label>
        <note>catalytic</note>
    </ligand>
</feature>
<feature type="binding site" evidence="7">
    <location>
        <position position="240"/>
    </location>
    <ligand>
        <name>Mg(2+)</name>
        <dbReference type="ChEBI" id="CHEBI:18420"/>
        <label>1</label>
        <note>catalytic</note>
    </ligand>
</feature>
<dbReference type="InterPro" id="IPR020550">
    <property type="entry name" value="Inositol_monophosphatase_CS"/>
</dbReference>
<feature type="binding site" evidence="6">
    <location>
        <position position="240"/>
    </location>
    <ligand>
        <name>Mg(2+)</name>
        <dbReference type="ChEBI" id="CHEBI:18420"/>
        <label>2</label>
    </ligand>
</feature>
<dbReference type="InterPro" id="IPR000760">
    <property type="entry name" value="Inositol_monophosphatase-like"/>
</dbReference>
<dbReference type="CDD" id="cd01638">
    <property type="entry name" value="CysQ"/>
    <property type="match status" value="1"/>
</dbReference>
<keyword evidence="6 7" id="KW-0479">Metal-binding</keyword>
<dbReference type="AlphaFoldDB" id="A0A7D4NRS6"/>
<dbReference type="RefSeq" id="WP_173286042.1">
    <property type="nucleotide sequence ID" value="NZ_CP054020.1"/>
</dbReference>
<evidence type="ECO:0000256" key="4">
    <source>
        <dbReference type="ARBA" id="ARBA00022801"/>
    </source>
</evidence>
<comment type="similarity">
    <text evidence="1 6">Belongs to the inositol monophosphatase superfamily. CysQ family.</text>
</comment>
<feature type="binding site" evidence="7">
    <location>
        <position position="100"/>
    </location>
    <ligand>
        <name>Mg(2+)</name>
        <dbReference type="ChEBI" id="CHEBI:18420"/>
        <label>1</label>
        <note>catalytic</note>
    </ligand>
</feature>
<dbReference type="Proteomes" id="UP000504724">
    <property type="component" value="Chromosome"/>
</dbReference>
<gene>
    <name evidence="6 8" type="primary">cysQ</name>
    <name evidence="8" type="ORF">HQN79_09820</name>
</gene>
<dbReference type="NCBIfam" id="TIGR01331">
    <property type="entry name" value="bisphos_cysQ"/>
    <property type="match status" value="1"/>
</dbReference>
<organism evidence="8 9">
    <name type="scientific">Thiomicrorhabdus xiamenensis</name>
    <dbReference type="NCBI Taxonomy" id="2739063"/>
    <lineage>
        <taxon>Bacteria</taxon>
        <taxon>Pseudomonadati</taxon>
        <taxon>Pseudomonadota</taxon>
        <taxon>Gammaproteobacteria</taxon>
        <taxon>Thiotrichales</taxon>
        <taxon>Piscirickettsiaceae</taxon>
        <taxon>Thiomicrorhabdus</taxon>
    </lineage>
</organism>
<dbReference type="GO" id="GO:0000103">
    <property type="term" value="P:sulfate assimilation"/>
    <property type="evidence" value="ECO:0007669"/>
    <property type="project" value="TreeGrafter"/>
</dbReference>
<protein>
    <recommendedName>
        <fullName evidence="6">3'(2'),5'-bisphosphate nucleotidase CysQ</fullName>
        <ecNumber evidence="6">3.1.3.7</ecNumber>
    </recommendedName>
    <alternativeName>
        <fullName evidence="6">3'(2'),5-bisphosphonucleoside 3'(2')-phosphohydrolase</fullName>
    </alternativeName>
    <alternativeName>
        <fullName evidence="6">3'-phosphoadenosine 5'-phosphate phosphatase</fullName>
        <shortName evidence="6">PAP phosphatase</shortName>
    </alternativeName>
</protein>
<dbReference type="KEGG" id="txa:HQN79_09820"/>
<feature type="binding site" evidence="6">
    <location>
        <position position="101"/>
    </location>
    <ligand>
        <name>Mg(2+)</name>
        <dbReference type="ChEBI" id="CHEBI:18420"/>
        <label>2</label>
    </ligand>
</feature>
<evidence type="ECO:0000256" key="2">
    <source>
        <dbReference type="ARBA" id="ARBA00022475"/>
    </source>
</evidence>
<comment type="function">
    <text evidence="6">Converts adenosine-3',5'-bisphosphate (PAP) to AMP.</text>
</comment>
<evidence type="ECO:0000256" key="5">
    <source>
        <dbReference type="ARBA" id="ARBA00023136"/>
    </source>
</evidence>
<dbReference type="GO" id="GO:0046854">
    <property type="term" value="P:phosphatidylinositol phosphate biosynthetic process"/>
    <property type="evidence" value="ECO:0007669"/>
    <property type="project" value="InterPro"/>
</dbReference>
<dbReference type="PROSITE" id="PS00630">
    <property type="entry name" value="IMP_2"/>
    <property type="match status" value="1"/>
</dbReference>
<evidence type="ECO:0000256" key="7">
    <source>
        <dbReference type="PIRSR" id="PIRSR600760-2"/>
    </source>
</evidence>
<proteinExistence type="inferred from homology"/>
<keyword evidence="9" id="KW-1185">Reference proteome</keyword>
<evidence type="ECO:0000256" key="3">
    <source>
        <dbReference type="ARBA" id="ARBA00022519"/>
    </source>
</evidence>
<feature type="binding site" evidence="6">
    <location>
        <position position="100"/>
    </location>
    <ligand>
        <name>Mg(2+)</name>
        <dbReference type="ChEBI" id="CHEBI:18420"/>
        <label>1</label>
    </ligand>
</feature>
<keyword evidence="3 6" id="KW-0997">Cell inner membrane</keyword>
<dbReference type="GO" id="GO:0008441">
    <property type="term" value="F:3'(2'),5'-bisphosphate nucleotidase activity"/>
    <property type="evidence" value="ECO:0007669"/>
    <property type="project" value="UniProtKB-UniRule"/>
</dbReference>
<dbReference type="PANTHER" id="PTHR43028">
    <property type="entry name" value="3'(2'),5'-BISPHOSPHATE NUCLEOTIDASE 1"/>
    <property type="match status" value="1"/>
</dbReference>
<comment type="subcellular location">
    <subcellularLocation>
        <location evidence="6">Cell inner membrane</location>
        <topology evidence="6">Peripheral membrane protein</topology>
        <orientation evidence="6">Cytoplasmic side</orientation>
    </subcellularLocation>
</comment>
<dbReference type="SUPFAM" id="SSF56655">
    <property type="entry name" value="Carbohydrate phosphatase"/>
    <property type="match status" value="1"/>
</dbReference>
<dbReference type="GO" id="GO:0005886">
    <property type="term" value="C:plasma membrane"/>
    <property type="evidence" value="ECO:0007669"/>
    <property type="project" value="UniProtKB-SubCell"/>
</dbReference>
<name>A0A7D4NRS6_9GAMM</name>
<keyword evidence="2 6" id="KW-1003">Cell membrane</keyword>
<dbReference type="Gene3D" id="3.30.540.10">
    <property type="entry name" value="Fructose-1,6-Bisphosphatase, subunit A, domain 1"/>
    <property type="match status" value="1"/>
</dbReference>
<dbReference type="EMBL" id="CP054020">
    <property type="protein sequence ID" value="QKI89850.1"/>
    <property type="molecule type" value="Genomic_DNA"/>
</dbReference>
<evidence type="ECO:0000313" key="8">
    <source>
        <dbReference type="EMBL" id="QKI89850.1"/>
    </source>
</evidence>
<keyword evidence="4 6" id="KW-0378">Hydrolase</keyword>
<feature type="binding site" evidence="7">
    <location>
        <position position="77"/>
    </location>
    <ligand>
        <name>Mg(2+)</name>
        <dbReference type="ChEBI" id="CHEBI:18420"/>
        <label>1</label>
        <note>catalytic</note>
    </ligand>
</feature>
<dbReference type="PRINTS" id="PR00377">
    <property type="entry name" value="IMPHPHTASES"/>
</dbReference>
<feature type="binding site" evidence="6">
    <location>
        <position position="98"/>
    </location>
    <ligand>
        <name>Mg(2+)</name>
        <dbReference type="ChEBI" id="CHEBI:18420"/>
        <label>1</label>
    </ligand>
</feature>
<feature type="binding site" evidence="6">
    <location>
        <position position="77"/>
    </location>
    <ligand>
        <name>substrate</name>
    </ligand>
</feature>
<dbReference type="HAMAP" id="MF_02095">
    <property type="entry name" value="CysQ"/>
    <property type="match status" value="1"/>
</dbReference>
<evidence type="ECO:0000256" key="1">
    <source>
        <dbReference type="ARBA" id="ARBA00005289"/>
    </source>
</evidence>
<feature type="binding site" evidence="6">
    <location>
        <position position="240"/>
    </location>
    <ligand>
        <name>substrate</name>
    </ligand>
</feature>
<evidence type="ECO:0000256" key="6">
    <source>
        <dbReference type="HAMAP-Rule" id="MF_02095"/>
    </source>
</evidence>
<dbReference type="PANTHER" id="PTHR43028:SF5">
    <property type="entry name" value="3'(2'),5'-BISPHOSPHATE NUCLEOTIDASE 1"/>
    <property type="match status" value="1"/>
</dbReference>
<feature type="binding site" evidence="6">
    <location>
        <begin position="100"/>
        <end position="103"/>
    </location>
    <ligand>
        <name>substrate</name>
    </ligand>
</feature>
<dbReference type="InterPro" id="IPR006240">
    <property type="entry name" value="CysQ"/>
</dbReference>
<dbReference type="Gene3D" id="3.40.190.80">
    <property type="match status" value="1"/>
</dbReference>
<keyword evidence="6 7" id="KW-0460">Magnesium</keyword>